<dbReference type="SMART" id="SM00823">
    <property type="entry name" value="PKS_PP"/>
    <property type="match status" value="1"/>
</dbReference>
<dbReference type="NCBIfam" id="TIGR01733">
    <property type="entry name" value="AA-adenyl-dom"/>
    <property type="match status" value="1"/>
</dbReference>
<name>A0A4R2H0B8_9SPHI</name>
<proteinExistence type="predicted"/>
<keyword evidence="3" id="KW-0597">Phosphoprotein</keyword>
<dbReference type="Gene3D" id="2.30.38.10">
    <property type="entry name" value="Luciferase, Domain 3"/>
    <property type="match status" value="1"/>
</dbReference>
<dbReference type="Pfam" id="PF00668">
    <property type="entry name" value="Condensation"/>
    <property type="match status" value="1"/>
</dbReference>
<dbReference type="PROSITE" id="PS00455">
    <property type="entry name" value="AMP_BINDING"/>
    <property type="match status" value="1"/>
</dbReference>
<accession>A0A4R2H0B8</accession>
<dbReference type="PRINTS" id="PR00154">
    <property type="entry name" value="AMPBINDING"/>
</dbReference>
<feature type="domain" description="Carrier" evidence="4">
    <location>
        <begin position="1003"/>
        <end position="1078"/>
    </location>
</feature>
<dbReference type="PANTHER" id="PTHR45527:SF1">
    <property type="entry name" value="FATTY ACID SYNTHASE"/>
    <property type="match status" value="1"/>
</dbReference>
<dbReference type="FunFam" id="3.40.50.12780:FF:000012">
    <property type="entry name" value="Non-ribosomal peptide synthetase"/>
    <property type="match status" value="1"/>
</dbReference>
<dbReference type="GO" id="GO:0003824">
    <property type="term" value="F:catalytic activity"/>
    <property type="evidence" value="ECO:0007669"/>
    <property type="project" value="InterPro"/>
</dbReference>
<dbReference type="SUPFAM" id="SSF52777">
    <property type="entry name" value="CoA-dependent acyltransferases"/>
    <property type="match status" value="2"/>
</dbReference>
<dbReference type="InterPro" id="IPR023213">
    <property type="entry name" value="CAT-like_dom_sf"/>
</dbReference>
<dbReference type="GO" id="GO:0044550">
    <property type="term" value="P:secondary metabolite biosynthetic process"/>
    <property type="evidence" value="ECO:0007669"/>
    <property type="project" value="TreeGrafter"/>
</dbReference>
<dbReference type="Gene3D" id="3.30.559.10">
    <property type="entry name" value="Chloramphenicol acetyltransferase-like domain"/>
    <property type="match status" value="1"/>
</dbReference>
<gene>
    <name evidence="5" type="ORF">EV200_1141</name>
</gene>
<dbReference type="GO" id="GO:0043041">
    <property type="term" value="P:amino acid activation for nonribosomal peptide biosynthetic process"/>
    <property type="evidence" value="ECO:0007669"/>
    <property type="project" value="TreeGrafter"/>
</dbReference>
<dbReference type="Gene3D" id="3.40.50.980">
    <property type="match status" value="2"/>
</dbReference>
<dbReference type="InterPro" id="IPR020845">
    <property type="entry name" value="AMP-binding_CS"/>
</dbReference>
<dbReference type="EMBL" id="SLWO01000014">
    <property type="protein sequence ID" value="TCO17546.1"/>
    <property type="molecule type" value="Genomic_DNA"/>
</dbReference>
<sequence>DSEYEQETIGSVLSCYQSILEELILTVSSATEDYLSPVDLTYQGLSIAQVEELNREGNLEDVYPLSPLQEGLYYHWLSSSDSSVYFEQMSYEVRGKLDIGLLEQSYELLISRHAVLRTFFTQDLGESLLQVVLKEVPSSFSYEQILDRSFSLTDYRVSDRNAGFDLHKGSQMRLSVLELGEDHYAFTWSHYHILMDGWCVGILIKEFFQFYDSLLAGRAAVLTQHYPYSDYIKWLNKVDKKASLAYWGEYLSGYTTKSSLPKERLGLGPRGSIRRNEFDLEESLRASLGELCGQLGITEYTLIQTVWGILLSRYTDNNDVVFGSVVSGRPGELQGVEEIVGLFINTVPVRIRTGDWMTVRDLLKEVQKNFISGSDHHYTQLADIQSAGSFNGELFDHILVYENYPVQQQIAKDLNNKQQSLELSLESSEVIGQTNYDFAIMIIPGDRLSFHLSYNEGVYGQAQIDRLQQHLIHLIEQVVLGPDMRLSDLEYLSGAERNQLLNEFNATEVGYAHDQTIVDLFEAQVALTPEAVALVFEEHELTYGELNRRSNQLGAYLRTTGGIRPDELVGVKLHRSELLVIALLGILKSGGAYVPIDPEYPQERISYMEKDSGIRVLLDEHELSRLEPLLSDYSEDNLVKVNGSSDLAYVIYTSGTTGTPKGVMIEHGGIANTINSQREIFEIKENERGLLFASLSFDASVSEIFTIITSGGILHIINEEKRKDPVLLTNYIKEQKIDIATIPPAYLKLMQIDEISTMKKLVTAGEEANEDAATAFTNYGIYYNGYGPTETSICATVFKKEKSASFGNKGVPIGTPIANTQIYVLDNSLRLVSIGVAGEICISGRGLARGYLNRPELTEEKFIINPYNPTERLYRTGDLGRWLQDGNLEFIGRRDEQVKIRGYRIELREIESVILKNSDVSAVAVLAKEDEAGDRILIAYIAGKKSLDISVLKSNLMKVLPGFMIPSNFFIMAQLPLSVNGKVNKKELASLKELRHNVEDYTPSRNEIDEQMVTLWKGLLGKDQVGIDDNFFEIGGNSIKVIRLSKLINNLLGVEINIALLFQYSTIKSLSDFLTSQTVDEYRENVDRDELLENLNKFN</sequence>
<evidence type="ECO:0000313" key="5">
    <source>
        <dbReference type="EMBL" id="TCO17546.1"/>
    </source>
</evidence>
<dbReference type="InterPro" id="IPR025110">
    <property type="entry name" value="AMP-bd_C"/>
</dbReference>
<dbReference type="SUPFAM" id="SSF56801">
    <property type="entry name" value="Acetyl-CoA synthetase-like"/>
    <property type="match status" value="1"/>
</dbReference>
<comment type="caution">
    <text evidence="5">The sequence shown here is derived from an EMBL/GenBank/DDBJ whole genome shotgun (WGS) entry which is preliminary data.</text>
</comment>
<evidence type="ECO:0000256" key="3">
    <source>
        <dbReference type="ARBA" id="ARBA00022553"/>
    </source>
</evidence>
<dbReference type="SUPFAM" id="SSF47336">
    <property type="entry name" value="ACP-like"/>
    <property type="match status" value="1"/>
</dbReference>
<dbReference type="InterPro" id="IPR006162">
    <property type="entry name" value="Ppantetheine_attach_site"/>
</dbReference>
<keyword evidence="2" id="KW-0596">Phosphopantetheine</keyword>
<dbReference type="GO" id="GO:0005737">
    <property type="term" value="C:cytoplasm"/>
    <property type="evidence" value="ECO:0007669"/>
    <property type="project" value="TreeGrafter"/>
</dbReference>
<dbReference type="Gene3D" id="3.30.559.30">
    <property type="entry name" value="Nonribosomal peptide synthetase, condensation domain"/>
    <property type="match status" value="1"/>
</dbReference>
<evidence type="ECO:0000256" key="1">
    <source>
        <dbReference type="ARBA" id="ARBA00001957"/>
    </source>
</evidence>
<dbReference type="InterPro" id="IPR045851">
    <property type="entry name" value="AMP-bd_C_sf"/>
</dbReference>
<protein>
    <submittedName>
        <fullName evidence="5">Amino acid adenylation domain-containing protein</fullName>
    </submittedName>
</protein>
<dbReference type="Gene3D" id="3.30.300.30">
    <property type="match status" value="1"/>
</dbReference>
<dbReference type="Pfam" id="PF00550">
    <property type="entry name" value="PP-binding"/>
    <property type="match status" value="1"/>
</dbReference>
<dbReference type="Pfam" id="PF00501">
    <property type="entry name" value="AMP-binding"/>
    <property type="match status" value="1"/>
</dbReference>
<dbReference type="InterPro" id="IPR001242">
    <property type="entry name" value="Condensation_dom"/>
</dbReference>
<dbReference type="FunFam" id="2.30.38.10:FF:000001">
    <property type="entry name" value="Non-ribosomal peptide synthetase PvdI"/>
    <property type="match status" value="1"/>
</dbReference>
<dbReference type="AlphaFoldDB" id="A0A4R2H0B8"/>
<dbReference type="Gene3D" id="1.10.1200.10">
    <property type="entry name" value="ACP-like"/>
    <property type="match status" value="1"/>
</dbReference>
<dbReference type="PROSITE" id="PS50075">
    <property type="entry name" value="CARRIER"/>
    <property type="match status" value="1"/>
</dbReference>
<dbReference type="CDD" id="cd05930">
    <property type="entry name" value="A_NRPS"/>
    <property type="match status" value="1"/>
</dbReference>
<evidence type="ECO:0000256" key="2">
    <source>
        <dbReference type="ARBA" id="ARBA00022450"/>
    </source>
</evidence>
<dbReference type="InterPro" id="IPR010071">
    <property type="entry name" value="AA_adenyl_dom"/>
</dbReference>
<dbReference type="InterPro" id="IPR009081">
    <property type="entry name" value="PP-bd_ACP"/>
</dbReference>
<dbReference type="RefSeq" id="WP_132536530.1">
    <property type="nucleotide sequence ID" value="NZ_SLWO01000014.1"/>
</dbReference>
<organism evidence="5 6">
    <name type="scientific">Pedobacter psychrotolerans</name>
    <dbReference type="NCBI Taxonomy" id="1843235"/>
    <lineage>
        <taxon>Bacteria</taxon>
        <taxon>Pseudomonadati</taxon>
        <taxon>Bacteroidota</taxon>
        <taxon>Sphingobacteriia</taxon>
        <taxon>Sphingobacteriales</taxon>
        <taxon>Sphingobacteriaceae</taxon>
        <taxon>Pedobacter</taxon>
    </lineage>
</organism>
<dbReference type="FunFam" id="3.40.50.980:FF:000001">
    <property type="entry name" value="Non-ribosomal peptide synthetase"/>
    <property type="match status" value="1"/>
</dbReference>
<dbReference type="InterPro" id="IPR036736">
    <property type="entry name" value="ACP-like_sf"/>
</dbReference>
<dbReference type="Pfam" id="PF13193">
    <property type="entry name" value="AMP-binding_C"/>
    <property type="match status" value="1"/>
</dbReference>
<dbReference type="GO" id="GO:0031177">
    <property type="term" value="F:phosphopantetheine binding"/>
    <property type="evidence" value="ECO:0007669"/>
    <property type="project" value="InterPro"/>
</dbReference>
<reference evidence="5 6" key="1">
    <citation type="submission" date="2019-03" db="EMBL/GenBank/DDBJ databases">
        <title>Genomic Encyclopedia of Type Strains, Phase IV (KMG-IV): sequencing the most valuable type-strain genomes for metagenomic binning, comparative biology and taxonomic classification.</title>
        <authorList>
            <person name="Goeker M."/>
        </authorList>
    </citation>
    <scope>NUCLEOTIDE SEQUENCE [LARGE SCALE GENOMIC DNA]</scope>
    <source>
        <strain evidence="5 6">DSM 103236</strain>
    </source>
</reference>
<dbReference type="OrthoDB" id="4317020at2"/>
<evidence type="ECO:0000259" key="4">
    <source>
        <dbReference type="PROSITE" id="PS50075"/>
    </source>
</evidence>
<dbReference type="PANTHER" id="PTHR45527">
    <property type="entry name" value="NONRIBOSOMAL PEPTIDE SYNTHETASE"/>
    <property type="match status" value="1"/>
</dbReference>
<dbReference type="InterPro" id="IPR020459">
    <property type="entry name" value="AMP-binding"/>
</dbReference>
<dbReference type="PROSITE" id="PS00012">
    <property type="entry name" value="PHOSPHOPANTETHEINE"/>
    <property type="match status" value="1"/>
</dbReference>
<dbReference type="Proteomes" id="UP000295684">
    <property type="component" value="Unassembled WGS sequence"/>
</dbReference>
<dbReference type="InterPro" id="IPR020806">
    <property type="entry name" value="PKS_PP-bd"/>
</dbReference>
<comment type="cofactor">
    <cofactor evidence="1">
        <name>pantetheine 4'-phosphate</name>
        <dbReference type="ChEBI" id="CHEBI:47942"/>
    </cofactor>
</comment>
<feature type="non-terminal residue" evidence="5">
    <location>
        <position position="1"/>
    </location>
</feature>
<evidence type="ECO:0000313" key="6">
    <source>
        <dbReference type="Proteomes" id="UP000295684"/>
    </source>
</evidence>
<dbReference type="CDD" id="cd19543">
    <property type="entry name" value="DCL_NRPS"/>
    <property type="match status" value="1"/>
</dbReference>
<dbReference type="InterPro" id="IPR000873">
    <property type="entry name" value="AMP-dep_synth/lig_dom"/>
</dbReference>